<reference evidence="2 3" key="1">
    <citation type="journal article" date="2014" name="Int. J. Syst. Evol. Microbiol.">
        <title>Complete genome sequence of Corynebacterium casei LMG S-19264T (=DSM 44701T), isolated from a smear-ripened cheese.</title>
        <authorList>
            <consortium name="US DOE Joint Genome Institute (JGI-PGF)"/>
            <person name="Walter F."/>
            <person name="Albersmeier A."/>
            <person name="Kalinowski J."/>
            <person name="Ruckert C."/>
        </authorList>
    </citation>
    <scope>NUCLEOTIDE SEQUENCE [LARGE SCALE GENOMIC DNA]</scope>
    <source>
        <strain evidence="2 3">CGMCC 4.7111</strain>
    </source>
</reference>
<proteinExistence type="predicted"/>
<dbReference type="EMBL" id="BMMM01000026">
    <property type="protein sequence ID" value="GGN92219.1"/>
    <property type="molecule type" value="Genomic_DNA"/>
</dbReference>
<sequence length="56" mass="6052">MTGTSRVCITATTMPAKASTGTVAPLGLRVGWSVVVCVMGWGLQAKRRDVLRKYRN</sequence>
<gene>
    <name evidence="2" type="ORF">GCM10011579_089790</name>
</gene>
<feature type="transmembrane region" description="Helical" evidence="1">
    <location>
        <begin position="23"/>
        <end position="43"/>
    </location>
</feature>
<keyword evidence="1" id="KW-1133">Transmembrane helix</keyword>
<protein>
    <submittedName>
        <fullName evidence="2">Uncharacterized protein</fullName>
    </submittedName>
</protein>
<evidence type="ECO:0000256" key="1">
    <source>
        <dbReference type="SAM" id="Phobius"/>
    </source>
</evidence>
<keyword evidence="1" id="KW-0812">Transmembrane</keyword>
<evidence type="ECO:0000313" key="2">
    <source>
        <dbReference type="EMBL" id="GGN92219.1"/>
    </source>
</evidence>
<dbReference type="AlphaFoldDB" id="A0A917YG09"/>
<organism evidence="2 3">
    <name type="scientific">Streptomyces albiflavescens</name>
    <dbReference type="NCBI Taxonomy" id="1623582"/>
    <lineage>
        <taxon>Bacteria</taxon>
        <taxon>Bacillati</taxon>
        <taxon>Actinomycetota</taxon>
        <taxon>Actinomycetes</taxon>
        <taxon>Kitasatosporales</taxon>
        <taxon>Streptomycetaceae</taxon>
        <taxon>Streptomyces</taxon>
    </lineage>
</organism>
<keyword evidence="1" id="KW-0472">Membrane</keyword>
<accession>A0A917YG09</accession>
<evidence type="ECO:0000313" key="3">
    <source>
        <dbReference type="Proteomes" id="UP000600365"/>
    </source>
</evidence>
<name>A0A917YG09_9ACTN</name>
<comment type="caution">
    <text evidence="2">The sequence shown here is derived from an EMBL/GenBank/DDBJ whole genome shotgun (WGS) entry which is preliminary data.</text>
</comment>
<keyword evidence="3" id="KW-1185">Reference proteome</keyword>
<dbReference type="Proteomes" id="UP000600365">
    <property type="component" value="Unassembled WGS sequence"/>
</dbReference>